<evidence type="ECO:0000256" key="8">
    <source>
        <dbReference type="ARBA" id="ARBA00022892"/>
    </source>
</evidence>
<feature type="domain" description="Sec16 Sec23-binding" evidence="14">
    <location>
        <begin position="571"/>
        <end position="766"/>
    </location>
</feature>
<feature type="compositionally biased region" description="Low complexity" evidence="13">
    <location>
        <begin position="994"/>
        <end position="1005"/>
    </location>
</feature>
<evidence type="ECO:0000256" key="2">
    <source>
        <dbReference type="ARBA" id="ARBA00004555"/>
    </source>
</evidence>
<dbReference type="InterPro" id="IPR040251">
    <property type="entry name" value="SEC31-like"/>
</dbReference>
<comment type="similarity">
    <text evidence="3">Belongs to the WD repeat SEC31 family.</text>
</comment>
<dbReference type="Pfam" id="PF00400">
    <property type="entry name" value="WD40"/>
    <property type="match status" value="1"/>
</dbReference>
<organism evidence="15 16">
    <name type="scientific">Liquidambar formosana</name>
    <name type="common">Formosan gum</name>
    <dbReference type="NCBI Taxonomy" id="63359"/>
    <lineage>
        <taxon>Eukaryota</taxon>
        <taxon>Viridiplantae</taxon>
        <taxon>Streptophyta</taxon>
        <taxon>Embryophyta</taxon>
        <taxon>Tracheophyta</taxon>
        <taxon>Spermatophyta</taxon>
        <taxon>Magnoliopsida</taxon>
        <taxon>eudicotyledons</taxon>
        <taxon>Gunneridae</taxon>
        <taxon>Pentapetalae</taxon>
        <taxon>Saxifragales</taxon>
        <taxon>Altingiaceae</taxon>
        <taxon>Liquidambar</taxon>
    </lineage>
</organism>
<evidence type="ECO:0000256" key="13">
    <source>
        <dbReference type="SAM" id="MobiDB-lite"/>
    </source>
</evidence>
<keyword evidence="7" id="KW-0256">Endoplasmic reticulum</keyword>
<dbReference type="FunFam" id="1.20.940.10:FF:000003">
    <property type="entry name" value="Protein transport protein SEC31 homolog B"/>
    <property type="match status" value="1"/>
</dbReference>
<feature type="compositionally biased region" description="Polar residues" evidence="13">
    <location>
        <begin position="798"/>
        <end position="814"/>
    </location>
</feature>
<dbReference type="Gene3D" id="1.20.940.10">
    <property type="entry name" value="Functional domain of the splicing factor Prp18"/>
    <property type="match status" value="1"/>
</dbReference>
<accession>A0AAP0RQR3</accession>
<dbReference type="PANTHER" id="PTHR13923">
    <property type="entry name" value="SEC31-RELATED PROTEIN"/>
    <property type="match status" value="1"/>
</dbReference>
<evidence type="ECO:0000256" key="10">
    <source>
        <dbReference type="ARBA" id="ARBA00023034"/>
    </source>
</evidence>
<dbReference type="Proteomes" id="UP001415857">
    <property type="component" value="Unassembled WGS sequence"/>
</dbReference>
<protein>
    <recommendedName>
        <fullName evidence="14">Sec16 Sec23-binding domain-containing protein</fullName>
    </recommendedName>
</protein>
<feature type="region of interest" description="Disordered" evidence="13">
    <location>
        <begin position="984"/>
        <end position="1017"/>
    </location>
</feature>
<evidence type="ECO:0000313" key="15">
    <source>
        <dbReference type="EMBL" id="KAK9282786.1"/>
    </source>
</evidence>
<dbReference type="PANTHER" id="PTHR13923:SF11">
    <property type="entry name" value="SECRETORY 31, ISOFORM D"/>
    <property type="match status" value="1"/>
</dbReference>
<comment type="subcellular location">
    <subcellularLocation>
        <location evidence="1">Endoplasmic reticulum</location>
    </subcellularLocation>
    <subcellularLocation>
        <location evidence="2">Golgi apparatus</location>
    </subcellularLocation>
</comment>
<evidence type="ECO:0000259" key="14">
    <source>
        <dbReference type="Pfam" id="PF12931"/>
    </source>
</evidence>
<comment type="caution">
    <text evidence="15">The sequence shown here is derived from an EMBL/GenBank/DDBJ whole genome shotgun (WGS) entry which is preliminary data.</text>
</comment>
<dbReference type="GO" id="GO:0007029">
    <property type="term" value="P:endoplasmic reticulum organization"/>
    <property type="evidence" value="ECO:0007669"/>
    <property type="project" value="TreeGrafter"/>
</dbReference>
<keyword evidence="8" id="KW-0931">ER-Golgi transport</keyword>
<evidence type="ECO:0000256" key="9">
    <source>
        <dbReference type="ARBA" id="ARBA00022927"/>
    </source>
</evidence>
<comment type="function">
    <text evidence="11">Required for protein transport from the endoplasmic reticulum to the Golgi apparatus.</text>
</comment>
<dbReference type="InterPro" id="IPR036322">
    <property type="entry name" value="WD40_repeat_dom_sf"/>
</dbReference>
<dbReference type="InterPro" id="IPR024298">
    <property type="entry name" value="Sec16_Sec23-bd"/>
</dbReference>
<dbReference type="PROSITE" id="PS50082">
    <property type="entry name" value="WD_REPEATS_2"/>
    <property type="match status" value="1"/>
</dbReference>
<feature type="compositionally biased region" description="Acidic residues" evidence="13">
    <location>
        <begin position="552"/>
        <end position="564"/>
    </location>
</feature>
<dbReference type="InterPro" id="IPR001680">
    <property type="entry name" value="WD40_rpt"/>
</dbReference>
<dbReference type="GO" id="GO:0005794">
    <property type="term" value="C:Golgi apparatus"/>
    <property type="evidence" value="ECO:0007669"/>
    <property type="project" value="UniProtKB-SubCell"/>
</dbReference>
<evidence type="ECO:0000313" key="16">
    <source>
        <dbReference type="Proteomes" id="UP001415857"/>
    </source>
</evidence>
<gene>
    <name evidence="15" type="ORF">L1049_011007</name>
</gene>
<dbReference type="GO" id="GO:0015031">
    <property type="term" value="P:protein transport"/>
    <property type="evidence" value="ECO:0007669"/>
    <property type="project" value="UniProtKB-KW"/>
</dbReference>
<evidence type="ECO:0000256" key="4">
    <source>
        <dbReference type="ARBA" id="ARBA00022448"/>
    </source>
</evidence>
<keyword evidence="5 12" id="KW-0853">WD repeat</keyword>
<dbReference type="AlphaFoldDB" id="A0AAP0RQR3"/>
<dbReference type="Pfam" id="PF12931">
    <property type="entry name" value="TPR_Sec16"/>
    <property type="match status" value="1"/>
</dbReference>
<evidence type="ECO:0000256" key="11">
    <source>
        <dbReference type="ARBA" id="ARBA00060100"/>
    </source>
</evidence>
<dbReference type="FunFam" id="2.130.10.10:FF:000295">
    <property type="entry name" value="Protein transport protein SEC31 homolog B"/>
    <property type="match status" value="1"/>
</dbReference>
<evidence type="ECO:0000256" key="7">
    <source>
        <dbReference type="ARBA" id="ARBA00022824"/>
    </source>
</evidence>
<evidence type="ECO:0000256" key="1">
    <source>
        <dbReference type="ARBA" id="ARBA00004240"/>
    </source>
</evidence>
<keyword evidence="4" id="KW-0813">Transport</keyword>
<dbReference type="GO" id="GO:0090110">
    <property type="term" value="P:COPII-coated vesicle cargo loading"/>
    <property type="evidence" value="ECO:0007669"/>
    <property type="project" value="TreeGrafter"/>
</dbReference>
<name>A0AAP0RQR3_LIQFO</name>
<keyword evidence="9" id="KW-0653">Protein transport</keyword>
<evidence type="ECO:0000256" key="5">
    <source>
        <dbReference type="ARBA" id="ARBA00022574"/>
    </source>
</evidence>
<dbReference type="Gene3D" id="2.130.10.10">
    <property type="entry name" value="YVTN repeat-like/Quinoprotein amine dehydrogenase"/>
    <property type="match status" value="1"/>
</dbReference>
<dbReference type="InterPro" id="IPR015943">
    <property type="entry name" value="WD40/YVTN_repeat-like_dom_sf"/>
</dbReference>
<keyword evidence="10" id="KW-0333">Golgi apparatus</keyword>
<feature type="region of interest" description="Disordered" evidence="13">
    <location>
        <begin position="525"/>
        <end position="564"/>
    </location>
</feature>
<dbReference type="EMBL" id="JBBPBK010000006">
    <property type="protein sequence ID" value="KAK9282786.1"/>
    <property type="molecule type" value="Genomic_DNA"/>
</dbReference>
<dbReference type="SUPFAM" id="SSF50978">
    <property type="entry name" value="WD40 repeat-like"/>
    <property type="match status" value="1"/>
</dbReference>
<evidence type="ECO:0000256" key="3">
    <source>
        <dbReference type="ARBA" id="ARBA00009358"/>
    </source>
</evidence>
<dbReference type="SMART" id="SM00320">
    <property type="entry name" value="WD40"/>
    <property type="match status" value="6"/>
</dbReference>
<sequence length="1147" mass="123974">MACIKGVSRSASVALAPDAPYLAAGTMAGAVDLSFSSSANLEIFKLDFQSDDRDLPVVGECPSSERFNRLTWGRNGSGSEQFSLGLIAGGLLDGSIDIWNPHALIRSEPSESALVGHLSRHKGPVSFPLFGLEFNSIAPNLLASGADEGEICIWDLAAPAEPSHFPPLKGSGSAAQGEISFLSWNSKVQHILASTSYNGTTVVWDLKKQKPVISFSDSNRRRSSVLQWNPDVATQLVVASDEDSSPALRLWDMRNIMSPVKEFVGHTKGVIAMSWCPSDSSYLLTCAKDNRTICWDTVSGEIVCELPAGTNWNFDIHWYPKIPGVISASSFDGKIGIYNIEGCSRYGVGESYFGAGPLRAPKWYKRPAGVSFGFGGKLVSFHPRSSAASVSAGASEVYVHNLVTEHGLVSRSSEFEAAIQNGERSSLRVICEKKSQESESEDDRETWGFLKVMFEDDGTARTKLLTHLGFSLPTEEKDTVQDDLSQEVNAISLEDTSVDKVGYVGDKEATIFPSDNGEDFFNNLPSPKADTPLSTSGDKFSVGGTVPSGEQMEQELDGQEEGDDLSFDDGVQRALVVGDYKAAVAQCISANKMADALVIAHAGGASLWESTRDQYLKTSRSPYLKVVSAMVNNDLMSLVNTRPLKFWKETLALLCSFAQREEWTLLCDTLASKLMTVGNTLAATLCYICAGNIDKTVEIWSKSLAGEHEGKSYVDLLQDLMEKTIVLALATGQKKFSASLCKLVEKYAEILASQGLLTTAMEYLKLLGSDELSPELLILRDRIALSTEHEKEVPKTSAFENPQPHSGTAYGANQSSFGVLDASQHYYQETTPSQVQQSVPGSPYGENYQQPFGSSYGKGYGAPTPYQPAPQPQMFLPSQAPLAPQANFAPPVTTQPSMRPFVPSTPPVLRNVEQYQQPTLGSQLYPGTTNPTYQPGPPGAGSLGPITSQVGSVPGHKLPQVVAPTPTPRGFMPVNNSGVVQRPGMGSMQPPSPTQVAPVQPAVAPAAPPPTVQTVDTSNVPAHQRPVIMTLTRLFNETSEALGGSRANPAKKREIEDNSRKIGALFAKLNSGDISKNAADKLVQLCQALDNGDFSTALQIQVLLTTSEWDECNFWLATLKRMIKTRQNLIRSLKDLKVVTDDMEYSL</sequence>
<keyword evidence="6" id="KW-0677">Repeat</keyword>
<feature type="repeat" description="WD" evidence="12">
    <location>
        <begin position="263"/>
        <end position="305"/>
    </location>
</feature>
<dbReference type="GO" id="GO:0005198">
    <property type="term" value="F:structural molecule activity"/>
    <property type="evidence" value="ECO:0007669"/>
    <property type="project" value="TreeGrafter"/>
</dbReference>
<reference evidence="15 16" key="1">
    <citation type="journal article" date="2024" name="Plant J.">
        <title>Genome sequences and population genomics reveal climatic adaptation and genomic divergence between two closely related sweetgum species.</title>
        <authorList>
            <person name="Xu W.Q."/>
            <person name="Ren C.Q."/>
            <person name="Zhang X.Y."/>
            <person name="Comes H.P."/>
            <person name="Liu X.H."/>
            <person name="Li Y.G."/>
            <person name="Kettle C.J."/>
            <person name="Jalonen R."/>
            <person name="Gaisberger H."/>
            <person name="Ma Y.Z."/>
            <person name="Qiu Y.X."/>
        </authorList>
    </citation>
    <scope>NUCLEOTIDE SEQUENCE [LARGE SCALE GENOMIC DNA]</scope>
    <source>
        <strain evidence="15">Hangzhou</strain>
    </source>
</reference>
<dbReference type="FunFam" id="1.25.40.1030:FF:000004">
    <property type="entry name" value="Protein transport protein SEC31 homolog B"/>
    <property type="match status" value="1"/>
</dbReference>
<keyword evidence="16" id="KW-1185">Reference proteome</keyword>
<proteinExistence type="inferred from homology"/>
<feature type="region of interest" description="Disordered" evidence="13">
    <location>
        <begin position="791"/>
        <end position="814"/>
    </location>
</feature>
<dbReference type="Gene3D" id="1.25.40.1030">
    <property type="match status" value="1"/>
</dbReference>
<dbReference type="GO" id="GO:0030127">
    <property type="term" value="C:COPII vesicle coat"/>
    <property type="evidence" value="ECO:0007669"/>
    <property type="project" value="TreeGrafter"/>
</dbReference>
<evidence type="ECO:0000256" key="6">
    <source>
        <dbReference type="ARBA" id="ARBA00022737"/>
    </source>
</evidence>
<evidence type="ECO:0000256" key="12">
    <source>
        <dbReference type="PROSITE-ProRule" id="PRU00221"/>
    </source>
</evidence>
<dbReference type="GO" id="GO:0070971">
    <property type="term" value="C:endoplasmic reticulum exit site"/>
    <property type="evidence" value="ECO:0007669"/>
    <property type="project" value="TreeGrafter"/>
</dbReference>